<feature type="domain" description="THO complex subunitTHOC2 C-terminal" evidence="6">
    <location>
        <begin position="869"/>
        <end position="1185"/>
    </location>
</feature>
<organism evidence="9 10">
    <name type="scientific">Neolecta irregularis (strain DAH-3)</name>
    <dbReference type="NCBI Taxonomy" id="1198029"/>
    <lineage>
        <taxon>Eukaryota</taxon>
        <taxon>Fungi</taxon>
        <taxon>Dikarya</taxon>
        <taxon>Ascomycota</taxon>
        <taxon>Taphrinomycotina</taxon>
        <taxon>Neolectales</taxon>
        <taxon>Neolectaceae</taxon>
        <taxon>Neolecta</taxon>
    </lineage>
</organism>
<accession>A0A1U7LWP2</accession>
<keyword evidence="10" id="KW-1185">Reference proteome</keyword>
<feature type="domain" description="THO complex subunit 2 N-terminal" evidence="8">
    <location>
        <begin position="318"/>
        <end position="565"/>
    </location>
</feature>
<dbReference type="GO" id="GO:0006406">
    <property type="term" value="P:mRNA export from nucleus"/>
    <property type="evidence" value="ECO:0007669"/>
    <property type="project" value="InterPro"/>
</dbReference>
<dbReference type="InterPro" id="IPR021726">
    <property type="entry name" value="THO_THOC2_N"/>
</dbReference>
<dbReference type="PANTHER" id="PTHR21597">
    <property type="entry name" value="THO2 PROTEIN"/>
    <property type="match status" value="1"/>
</dbReference>
<evidence type="ECO:0000256" key="1">
    <source>
        <dbReference type="ARBA" id="ARBA00004123"/>
    </source>
</evidence>
<evidence type="ECO:0000313" key="9">
    <source>
        <dbReference type="EMBL" id="OLL27038.1"/>
    </source>
</evidence>
<feature type="compositionally biased region" description="Polar residues" evidence="5">
    <location>
        <begin position="1254"/>
        <end position="1268"/>
    </location>
</feature>
<dbReference type="OMA" id="QERWTCI"/>
<evidence type="ECO:0000313" key="10">
    <source>
        <dbReference type="Proteomes" id="UP000186594"/>
    </source>
</evidence>
<name>A0A1U7LWP2_NEOID</name>
<gene>
    <name evidence="9" type="ORF">NEOLI_001088</name>
</gene>
<feature type="compositionally biased region" description="Basic and acidic residues" evidence="5">
    <location>
        <begin position="1585"/>
        <end position="1613"/>
    </location>
</feature>
<evidence type="ECO:0000259" key="7">
    <source>
        <dbReference type="Pfam" id="PF11732"/>
    </source>
</evidence>
<feature type="domain" description="THO complex subunitTHOC2 N-terminal" evidence="7">
    <location>
        <begin position="569"/>
        <end position="642"/>
    </location>
</feature>
<comment type="subcellular location">
    <subcellularLocation>
        <location evidence="1">Nucleus</location>
    </subcellularLocation>
</comment>
<proteinExistence type="inferred from homology"/>
<keyword evidence="4" id="KW-0539">Nucleus</keyword>
<feature type="compositionally biased region" description="Basic and acidic residues" evidence="5">
    <location>
        <begin position="1623"/>
        <end position="1641"/>
    </location>
</feature>
<dbReference type="Proteomes" id="UP000186594">
    <property type="component" value="Unassembled WGS sequence"/>
</dbReference>
<evidence type="ECO:0000256" key="4">
    <source>
        <dbReference type="ARBA" id="ARBA00023242"/>
    </source>
</evidence>
<dbReference type="InterPro" id="IPR032302">
    <property type="entry name" value="THOC2_N"/>
</dbReference>
<sequence length="1650" mass="189815">MDNRPVQLRRNRLVAIAPPDSSQPYSYTDPWLDRPHFTAMSDLKIDAFLREAIDSLIPTPKFDKSSFSQALKDHSNPRVLDILVDVLESFDTFIHTHSSPHRPLFLDLVNNDVLSLESIAERFSAATIASLKFTPGVDFAKRYRVQRTNLLYKQKKFNLIREESEGYAKLIVELSNMTASPAIVIDRIQSLIGYFDLSPARVLDILFDVYSSNLLEGYSFFCDLCKLSPWWPETLASEWKVMSNEQRLAAMQSGIAPSLTTTGSSDRASQIMGFKFQGYHDSDEETPMRLSLLAAILIKEGMIDLKIIYKHAAPEAKPSFQKISLLKSLLAVGALPESLFILSQYPWLPSFDPEIADLMNKLINHTIEPLYSTIRPLNGLEIFSPKKRPTDKKAGELHLVDPAKPIGYRISNPLPKGPNERFFYREWDQEIPVIHTFEEFHRVIVPLLRFPGCLLSRDVFLLHKLVRLGIREISILPTQSPVWQDLVRTFVLPSLSLQPTNAGLTNLVWELLASFPYTTRFGIYGTWSSSYKSIPELKIQFAQTEKEAKGILKRLSKETTRQTSRTFPKLIHSNPIVVFGVVLGQIQAYDNLSETVVEVARYLGPMGYDVFAYVLLSLLSTDDKRRLKDDGTNLGHWLQSLSSFAGKVYKRYPAMDVSLPLEYVVWQLKSGQTFDLVVLKELLINLSGVDSIVNLSDAQIKDVSGGAVLKEVFLKDVFWKEKDRSKKSSARLSKCHEIMILFADFIANSLWENYSALVPSISTFLGEWGVDPESAFYFLRPVMLENIREWDTNETIRIQREALLKKRAENGIEVEEGEDSGGGKDDVLMVRSSFNLPTNNKESGNEGFPFHPALKSFFQDAEKVLPEEPEFFILFWQLDISDIHVPLARYAAAKDKLASQIRTLDVPAHLLPTMTGREKEDLATKKSDFNRQLLLLTDESKRLVRSFEKTRKRFNLEKDHWFRSKLPGERINVAEFFIQHCVFPRAKFSPKDAIFAARFIKQLHALGTPNFPTLVIYDDIFNERFASIIPTFSQYEADNYGRFVAECLAELMLWHKDESLFNKEGRGKNLPGFYKRGLIRIDDNEPAEEKAKRLLTYEEFRAVMFKWSMKLEKSVKVCLASKEYMRIRNTLVILGNIAHVWPANDEHGDHVITYMEELLAEEKADDSTEEKRQDIITRGDGCLGLLKKNKDRWIPREEFSLASIWCGDLLTPGQGYQERRINNGSKCGTKSKCSGLLSRQLSLVSTEPFRRPANGTNGTASRTTTMQTPDMKPPPTEPLRSRAFNDPRRDDNGSPLRPSRPHDEWKRDEDRRGRLINSREPSPRRTPRSDSRNRLDGQTRPRDDTVRLSRSVGGSPRGERSDTIDRPPSKQQTSEELEASLRAQLKNKDSPTLFKEPPSQPRLHNQHPRAPTSRIPPSGPASTRNEAPPIQPRIMGTLGSSYRPETWVPGSRDHPSCALLLPKPAIEARLNGKEVFWEGKRDDREKEDRSRDDRRDDRDRKDDRREFMKADPIRPDIAIRSRPPSRGENRETHRSSHRDDKREISRTGQPRNRDFPRSDHHHRTEENSSRRESLVGISIRGTGAPRDERERRRDEDRREDSRHETIIREPRREERRHHRRRSKSPERRERRKHEREEDRQGVSKRRKTDR</sequence>
<feature type="region of interest" description="Disordered" evidence="5">
    <location>
        <begin position="1244"/>
        <end position="1650"/>
    </location>
</feature>
<dbReference type="InterPro" id="IPR021418">
    <property type="entry name" value="THO_THOC2_C"/>
</dbReference>
<dbReference type="GO" id="GO:0000445">
    <property type="term" value="C:THO complex part of transcription export complex"/>
    <property type="evidence" value="ECO:0007669"/>
    <property type="project" value="TreeGrafter"/>
</dbReference>
<dbReference type="OrthoDB" id="29024at2759"/>
<dbReference type="GO" id="GO:0003729">
    <property type="term" value="F:mRNA binding"/>
    <property type="evidence" value="ECO:0007669"/>
    <property type="project" value="TreeGrafter"/>
</dbReference>
<dbReference type="Pfam" id="PF11262">
    <property type="entry name" value="Tho2"/>
    <property type="match status" value="1"/>
</dbReference>
<feature type="domain" description="THO complex subunit 2 N-terminal" evidence="8">
    <location>
        <begin position="71"/>
        <end position="315"/>
    </location>
</feature>
<evidence type="ECO:0000256" key="5">
    <source>
        <dbReference type="SAM" id="MobiDB-lite"/>
    </source>
</evidence>
<evidence type="ECO:0000259" key="8">
    <source>
        <dbReference type="Pfam" id="PF16134"/>
    </source>
</evidence>
<dbReference type="Pfam" id="PF16134">
    <property type="entry name" value="THOC2_N"/>
    <property type="match status" value="2"/>
</dbReference>
<feature type="compositionally biased region" description="Basic and acidic residues" evidence="5">
    <location>
        <begin position="1279"/>
        <end position="1292"/>
    </location>
</feature>
<comment type="similarity">
    <text evidence="2">Belongs to the THOC2 family.</text>
</comment>
<feature type="compositionally biased region" description="Basic and acidic residues" evidence="5">
    <location>
        <begin position="1300"/>
        <end position="1313"/>
    </location>
</feature>
<dbReference type="GO" id="GO:0006397">
    <property type="term" value="P:mRNA processing"/>
    <property type="evidence" value="ECO:0007669"/>
    <property type="project" value="InterPro"/>
</dbReference>
<reference evidence="9 10" key="1">
    <citation type="submission" date="2016-04" db="EMBL/GenBank/DDBJ databases">
        <title>Evolutionary innovation and constraint leading to complex multicellularity in the Ascomycota.</title>
        <authorList>
            <person name="Cisse O."/>
            <person name="Nguyen A."/>
            <person name="Hewitt D.A."/>
            <person name="Jedd G."/>
            <person name="Stajich J.E."/>
        </authorList>
    </citation>
    <scope>NUCLEOTIDE SEQUENCE [LARGE SCALE GENOMIC DNA]</scope>
    <source>
        <strain evidence="9 10">DAH-3</strain>
    </source>
</reference>
<evidence type="ECO:0000259" key="6">
    <source>
        <dbReference type="Pfam" id="PF11262"/>
    </source>
</evidence>
<feature type="compositionally biased region" description="Basic and acidic residues" evidence="5">
    <location>
        <begin position="1321"/>
        <end position="1347"/>
    </location>
</feature>
<evidence type="ECO:0000256" key="2">
    <source>
        <dbReference type="ARBA" id="ARBA00007857"/>
    </source>
</evidence>
<comment type="caution">
    <text evidence="9">The sequence shown here is derived from an EMBL/GenBank/DDBJ whole genome shotgun (WGS) entry which is preliminary data.</text>
</comment>
<dbReference type="STRING" id="1198029.A0A1U7LWP2"/>
<feature type="compositionally biased region" description="Basic and acidic residues" evidence="5">
    <location>
        <begin position="1357"/>
        <end position="1368"/>
    </location>
</feature>
<protein>
    <recommendedName>
        <fullName evidence="3">THO complex subunit 2</fullName>
    </recommendedName>
</protein>
<dbReference type="PANTHER" id="PTHR21597:SF0">
    <property type="entry name" value="THO COMPLEX SUBUNIT 2"/>
    <property type="match status" value="1"/>
</dbReference>
<dbReference type="EMBL" id="LXFE01000124">
    <property type="protein sequence ID" value="OLL27038.1"/>
    <property type="molecule type" value="Genomic_DNA"/>
</dbReference>
<dbReference type="Pfam" id="PF11732">
    <property type="entry name" value="Thoc2"/>
    <property type="match status" value="1"/>
</dbReference>
<evidence type="ECO:0000256" key="3">
    <source>
        <dbReference type="ARBA" id="ARBA00019596"/>
    </source>
</evidence>
<feature type="compositionally biased region" description="Basic and acidic residues" evidence="5">
    <location>
        <begin position="1470"/>
        <end position="1573"/>
    </location>
</feature>
<dbReference type="InterPro" id="IPR040007">
    <property type="entry name" value="Tho2"/>
</dbReference>